<dbReference type="EMBL" id="CAJOBD010017500">
    <property type="protein sequence ID" value="CAF4222615.1"/>
    <property type="molecule type" value="Genomic_DNA"/>
</dbReference>
<evidence type="ECO:0000313" key="3">
    <source>
        <dbReference type="Proteomes" id="UP000663836"/>
    </source>
</evidence>
<dbReference type="Proteomes" id="UP000663836">
    <property type="component" value="Unassembled WGS sequence"/>
</dbReference>
<gene>
    <name evidence="2" type="ORF">JBS370_LOCUS37511</name>
</gene>
<organism evidence="2 3">
    <name type="scientific">Rotaria sordida</name>
    <dbReference type="NCBI Taxonomy" id="392033"/>
    <lineage>
        <taxon>Eukaryota</taxon>
        <taxon>Metazoa</taxon>
        <taxon>Spiralia</taxon>
        <taxon>Gnathifera</taxon>
        <taxon>Rotifera</taxon>
        <taxon>Eurotatoria</taxon>
        <taxon>Bdelloidea</taxon>
        <taxon>Philodinida</taxon>
        <taxon>Philodinidae</taxon>
        <taxon>Rotaria</taxon>
    </lineage>
</organism>
<reference evidence="2" key="1">
    <citation type="submission" date="2021-02" db="EMBL/GenBank/DDBJ databases">
        <authorList>
            <person name="Nowell W R."/>
        </authorList>
    </citation>
    <scope>NUCLEOTIDE SEQUENCE</scope>
</reference>
<name>A0A820CZX2_9BILA</name>
<feature type="compositionally biased region" description="Polar residues" evidence="1">
    <location>
        <begin position="1"/>
        <end position="19"/>
    </location>
</feature>
<protein>
    <submittedName>
        <fullName evidence="2">Uncharacterized protein</fullName>
    </submittedName>
</protein>
<proteinExistence type="predicted"/>
<dbReference type="AlphaFoldDB" id="A0A820CZX2"/>
<feature type="region of interest" description="Disordered" evidence="1">
    <location>
        <begin position="1"/>
        <end position="32"/>
    </location>
</feature>
<evidence type="ECO:0000256" key="1">
    <source>
        <dbReference type="SAM" id="MobiDB-lite"/>
    </source>
</evidence>
<evidence type="ECO:0000313" key="2">
    <source>
        <dbReference type="EMBL" id="CAF4222615.1"/>
    </source>
</evidence>
<comment type="caution">
    <text evidence="2">The sequence shown here is derived from an EMBL/GenBank/DDBJ whole genome shotgun (WGS) entry which is preliminary data.</text>
</comment>
<accession>A0A820CZX2</accession>
<sequence length="165" mass="19182">MPHNLTSPPNTKSQPNMRSPPNMKSPPSVRSQVEIESPFGIESPLDIKSPSARSTTKFYYRFDAVYLDIEFLKICRAKDIIPSFLWFKTANNDLSSSPVYKACQRKLLNLEIDTKRKKLNDLKIMYESSLNHLRELSSTDFFEHLFEIIISECSYLTDKKRRTLN</sequence>